<dbReference type="EMBL" id="JH000143">
    <property type="protein sequence ID" value="EGW03074.1"/>
    <property type="molecule type" value="Genomic_DNA"/>
</dbReference>
<dbReference type="Proteomes" id="UP000001075">
    <property type="component" value="Unassembled WGS sequence"/>
</dbReference>
<protein>
    <submittedName>
        <fullName evidence="2">Microtubule-associated serine/threonine-protein kinase 4</fullName>
    </submittedName>
</protein>
<gene>
    <name evidence="2" type="ORF">I79_005235</name>
</gene>
<proteinExistence type="predicted"/>
<dbReference type="STRING" id="10029.G3H4N0"/>
<dbReference type="InParanoid" id="G3H4N0"/>
<feature type="compositionally biased region" description="Basic and acidic residues" evidence="1">
    <location>
        <begin position="1"/>
        <end position="56"/>
    </location>
</feature>
<keyword evidence="2" id="KW-0418">Kinase</keyword>
<dbReference type="AlphaFoldDB" id="G3H4N0"/>
<evidence type="ECO:0000256" key="1">
    <source>
        <dbReference type="SAM" id="MobiDB-lite"/>
    </source>
</evidence>
<name>G3H4N0_CRIGR</name>
<dbReference type="eggNOG" id="KOG0606">
    <property type="taxonomic scope" value="Eukaryota"/>
</dbReference>
<keyword evidence="2" id="KW-0808">Transferase</keyword>
<organism evidence="2 3">
    <name type="scientific">Cricetulus griseus</name>
    <name type="common">Chinese hamster</name>
    <name type="synonym">Cricetulus barabensis griseus</name>
    <dbReference type="NCBI Taxonomy" id="10029"/>
    <lineage>
        <taxon>Eukaryota</taxon>
        <taxon>Metazoa</taxon>
        <taxon>Chordata</taxon>
        <taxon>Craniata</taxon>
        <taxon>Vertebrata</taxon>
        <taxon>Euteleostomi</taxon>
        <taxon>Mammalia</taxon>
        <taxon>Eutheria</taxon>
        <taxon>Euarchontoglires</taxon>
        <taxon>Glires</taxon>
        <taxon>Rodentia</taxon>
        <taxon>Myomorpha</taxon>
        <taxon>Muroidea</taxon>
        <taxon>Cricetidae</taxon>
        <taxon>Cricetinae</taxon>
        <taxon>Cricetulus</taxon>
    </lineage>
</organism>
<sequence length="216" mass="25389">MKGEREKREEKRREEKRREEKRREEKRREEKRREEKRREEKRREEKRREEKRRDQKSPQTENPTLEDKLDHILSPPPMPFRKCSNPDVACGLGKSLKYKRQLSGEGKQLRRGSLGGALTEHSFKKPLEPSFTVFTEWVSLSVLGVFYAIQAFTIEGKYFDAFVEVSAVFPCQSEDLLRPRFNGTHSCQLALLADAASQRHCQSAFCYCSSPLQMAY</sequence>
<dbReference type="PaxDb" id="10029-XP_007617007.1"/>
<feature type="region of interest" description="Disordered" evidence="1">
    <location>
        <begin position="1"/>
        <end position="80"/>
    </location>
</feature>
<evidence type="ECO:0000313" key="3">
    <source>
        <dbReference type="Proteomes" id="UP000001075"/>
    </source>
</evidence>
<reference evidence="3" key="1">
    <citation type="journal article" date="2011" name="Nat. Biotechnol.">
        <title>The genomic sequence of the Chinese hamster ovary (CHO)-K1 cell line.</title>
        <authorList>
            <person name="Xu X."/>
            <person name="Nagarajan H."/>
            <person name="Lewis N.E."/>
            <person name="Pan S."/>
            <person name="Cai Z."/>
            <person name="Liu X."/>
            <person name="Chen W."/>
            <person name="Xie M."/>
            <person name="Wang W."/>
            <person name="Hammond S."/>
            <person name="Andersen M.R."/>
            <person name="Neff N."/>
            <person name="Passarelli B."/>
            <person name="Koh W."/>
            <person name="Fan H.C."/>
            <person name="Wang J."/>
            <person name="Gui Y."/>
            <person name="Lee K.H."/>
            <person name="Betenbaugh M.J."/>
            <person name="Quake S.R."/>
            <person name="Famili I."/>
            <person name="Palsson B.O."/>
            <person name="Wang J."/>
        </authorList>
    </citation>
    <scope>NUCLEOTIDE SEQUENCE [LARGE SCALE GENOMIC DNA]</scope>
    <source>
        <strain evidence="3">CHO K1 cell line</strain>
    </source>
</reference>
<dbReference type="GO" id="GO:0016301">
    <property type="term" value="F:kinase activity"/>
    <property type="evidence" value="ECO:0007669"/>
    <property type="project" value="UniProtKB-KW"/>
</dbReference>
<evidence type="ECO:0000313" key="2">
    <source>
        <dbReference type="EMBL" id="EGW03074.1"/>
    </source>
</evidence>
<accession>G3H4N0</accession>